<accession>E4T5Y7</accession>
<dbReference type="EMBL" id="CP002345">
    <property type="protein sequence ID" value="ADQ80131.1"/>
    <property type="molecule type" value="Genomic_DNA"/>
</dbReference>
<name>E4T5Y7_PALPW</name>
<dbReference type="AlphaFoldDB" id="E4T5Y7"/>
<keyword evidence="3" id="KW-1185">Reference proteome</keyword>
<dbReference type="KEGG" id="ppn:Palpr_1994"/>
<feature type="signal peptide" evidence="1">
    <location>
        <begin position="1"/>
        <end position="18"/>
    </location>
</feature>
<dbReference type="OrthoDB" id="1007128at2"/>
<dbReference type="STRING" id="694427.Palpr_1994"/>
<feature type="chain" id="PRO_5003189089" description="DUF5020 domain-containing protein" evidence="1">
    <location>
        <begin position="19"/>
        <end position="233"/>
    </location>
</feature>
<dbReference type="RefSeq" id="WP_013445500.1">
    <property type="nucleotide sequence ID" value="NC_014734.1"/>
</dbReference>
<dbReference type="HOGENOM" id="CLU_1128273_0_0_10"/>
<organism evidence="2 3">
    <name type="scientific">Paludibacter propionicigenes (strain DSM 17365 / JCM 13257 / WB4)</name>
    <dbReference type="NCBI Taxonomy" id="694427"/>
    <lineage>
        <taxon>Bacteria</taxon>
        <taxon>Pseudomonadati</taxon>
        <taxon>Bacteroidota</taxon>
        <taxon>Bacteroidia</taxon>
        <taxon>Bacteroidales</taxon>
        <taxon>Paludibacteraceae</taxon>
        <taxon>Paludibacter</taxon>
    </lineage>
</organism>
<proteinExistence type="predicted"/>
<evidence type="ECO:0000313" key="3">
    <source>
        <dbReference type="Proteomes" id="UP000008718"/>
    </source>
</evidence>
<dbReference type="eggNOG" id="ENOG502ZBNA">
    <property type="taxonomic scope" value="Bacteria"/>
</dbReference>
<dbReference type="GO" id="GO:0009279">
    <property type="term" value="C:cell outer membrane"/>
    <property type="evidence" value="ECO:0007669"/>
    <property type="project" value="InterPro"/>
</dbReference>
<dbReference type="SUPFAM" id="SSF111364">
    <property type="entry name" value="Tsx-like channel"/>
    <property type="match status" value="1"/>
</dbReference>
<evidence type="ECO:0000256" key="1">
    <source>
        <dbReference type="SAM" id="SignalP"/>
    </source>
</evidence>
<evidence type="ECO:0000313" key="2">
    <source>
        <dbReference type="EMBL" id="ADQ80131.1"/>
    </source>
</evidence>
<evidence type="ECO:0008006" key="4">
    <source>
        <dbReference type="Google" id="ProtNLM"/>
    </source>
</evidence>
<gene>
    <name evidence="2" type="ordered locus">Palpr_1994</name>
</gene>
<dbReference type="Gene3D" id="2.40.230.20">
    <property type="entry name" value="Nucleoside-specific channel-forming protein, Tsx-like"/>
    <property type="match status" value="1"/>
</dbReference>
<dbReference type="Pfam" id="PF16412">
    <property type="entry name" value="DUF5020"/>
    <property type="match status" value="1"/>
</dbReference>
<protein>
    <recommendedName>
        <fullName evidence="4">DUF5020 domain-containing protein</fullName>
    </recommendedName>
</protein>
<dbReference type="InterPro" id="IPR036777">
    <property type="entry name" value="Channel_Tsx-like_sf"/>
</dbReference>
<keyword evidence="1" id="KW-0732">Signal</keyword>
<dbReference type="Proteomes" id="UP000008718">
    <property type="component" value="Chromosome"/>
</dbReference>
<reference evidence="2 3" key="2">
    <citation type="journal article" date="2011" name="Stand. Genomic Sci.">
        <title>Complete genome sequence of Paludibacter propionicigenes type strain (WB4).</title>
        <authorList>
            <person name="Gronow S."/>
            <person name="Munk C."/>
            <person name="Lapidus A."/>
            <person name="Nolan M."/>
            <person name="Lucas S."/>
            <person name="Hammon N."/>
            <person name="Deshpande S."/>
            <person name="Cheng J.F."/>
            <person name="Tapia R."/>
            <person name="Han C."/>
            <person name="Goodwin L."/>
            <person name="Pitluck S."/>
            <person name="Liolios K."/>
            <person name="Ivanova N."/>
            <person name="Mavromatis K."/>
            <person name="Mikhailova N."/>
            <person name="Pati A."/>
            <person name="Chen A."/>
            <person name="Palaniappan K."/>
            <person name="Land M."/>
            <person name="Hauser L."/>
            <person name="Chang Y.J."/>
            <person name="Jeffries C.D."/>
            <person name="Brambilla E."/>
            <person name="Rohde M."/>
            <person name="Goker M."/>
            <person name="Detter J.C."/>
            <person name="Woyke T."/>
            <person name="Bristow J."/>
            <person name="Eisen J.A."/>
            <person name="Markowitz V."/>
            <person name="Hugenholtz P."/>
            <person name="Kyrpides N.C."/>
            <person name="Klenk H.P."/>
        </authorList>
    </citation>
    <scope>NUCLEOTIDE SEQUENCE [LARGE SCALE GENOMIC DNA]</scope>
    <source>
        <strain evidence="3">DSM 17365 / JCM 13257 / WB4</strain>
    </source>
</reference>
<sequence>MRKITFVLFLFVALAAKAQTDLQVLYDAGKGRDYLTTTVEMFKTDNWGSSYFFVDMYYNGANHHPGLAYTEISRCLKFWKGPFSAHIEYNGGLFGVGNSYLPINNAWLAGVDYGWHDKAFSKFLNLKLLYKTIEGKNANSFQITGVWTLNYFKNKLTVSGFADFWREDNVNFTNGNNEPITPTNTKFVFISEPQFWYNATPHLSLGGEVQVASNFSAVNGLKVSPKIGAKWNF</sequence>
<reference key="1">
    <citation type="submission" date="2010-11" db="EMBL/GenBank/DDBJ databases">
        <title>The complete genome of Paludibacter propionicigenes DSM 17365.</title>
        <authorList>
            <consortium name="US DOE Joint Genome Institute (JGI-PGF)"/>
            <person name="Lucas S."/>
            <person name="Copeland A."/>
            <person name="Lapidus A."/>
            <person name="Bruce D."/>
            <person name="Goodwin L."/>
            <person name="Pitluck S."/>
            <person name="Kyrpides N."/>
            <person name="Mavromatis K."/>
            <person name="Ivanova N."/>
            <person name="Munk A.C."/>
            <person name="Brettin T."/>
            <person name="Detter J.C."/>
            <person name="Han C."/>
            <person name="Tapia R."/>
            <person name="Land M."/>
            <person name="Hauser L."/>
            <person name="Markowitz V."/>
            <person name="Cheng J.-F."/>
            <person name="Hugenholtz P."/>
            <person name="Woyke T."/>
            <person name="Wu D."/>
            <person name="Gronow S."/>
            <person name="Wellnitz S."/>
            <person name="Brambilla E."/>
            <person name="Klenk H.-P."/>
            <person name="Eisen J.A."/>
        </authorList>
    </citation>
    <scope>NUCLEOTIDE SEQUENCE</scope>
    <source>
        <strain>WB4</strain>
    </source>
</reference>